<dbReference type="Pfam" id="PF05685">
    <property type="entry name" value="Uma2"/>
    <property type="match status" value="1"/>
</dbReference>
<dbReference type="Gene3D" id="3.90.1570.10">
    <property type="entry name" value="tt1808, chain A"/>
    <property type="match status" value="1"/>
</dbReference>
<dbReference type="GO" id="GO:0004519">
    <property type="term" value="F:endonuclease activity"/>
    <property type="evidence" value="ECO:0007669"/>
    <property type="project" value="UniProtKB-KW"/>
</dbReference>
<dbReference type="Proteomes" id="UP001469749">
    <property type="component" value="Unassembled WGS sequence"/>
</dbReference>
<dbReference type="InterPro" id="IPR012296">
    <property type="entry name" value="Nuclease_put_TT1808"/>
</dbReference>
<dbReference type="RefSeq" id="WP_349084244.1">
    <property type="nucleotide sequence ID" value="NZ_JBBMEK010000031.1"/>
</dbReference>
<dbReference type="EMBL" id="JBBMEK010000031">
    <property type="protein sequence ID" value="MEQ2364297.1"/>
    <property type="molecule type" value="Genomic_DNA"/>
</dbReference>
<organism evidence="2 3">
    <name type="scientific">Coprococcus intestinihominis</name>
    <dbReference type="NCBI Taxonomy" id="3133154"/>
    <lineage>
        <taxon>Bacteria</taxon>
        <taxon>Bacillati</taxon>
        <taxon>Bacillota</taxon>
        <taxon>Clostridia</taxon>
        <taxon>Lachnospirales</taxon>
        <taxon>Lachnospiraceae</taxon>
        <taxon>Coprococcus</taxon>
    </lineage>
</organism>
<accession>A0ABV1B2C4</accession>
<feature type="domain" description="Putative restriction endonuclease" evidence="1">
    <location>
        <begin position="1"/>
        <end position="71"/>
    </location>
</feature>
<proteinExistence type="predicted"/>
<evidence type="ECO:0000313" key="3">
    <source>
        <dbReference type="Proteomes" id="UP001469749"/>
    </source>
</evidence>
<dbReference type="InterPro" id="IPR008538">
    <property type="entry name" value="Uma2"/>
</dbReference>
<comment type="caution">
    <text evidence="2">The sequence shown here is derived from an EMBL/GenBank/DDBJ whole genome shotgun (WGS) entry which is preliminary data.</text>
</comment>
<keyword evidence="2" id="KW-0378">Hydrolase</keyword>
<keyword evidence="2" id="KW-0540">Nuclease</keyword>
<reference evidence="2 3" key="1">
    <citation type="submission" date="2024-03" db="EMBL/GenBank/DDBJ databases">
        <title>Human intestinal bacterial collection.</title>
        <authorList>
            <person name="Pauvert C."/>
            <person name="Hitch T.C.A."/>
            <person name="Clavel T."/>
        </authorList>
    </citation>
    <scope>NUCLEOTIDE SEQUENCE [LARGE SCALE GENOMIC DNA]</scope>
    <source>
        <strain evidence="2 3">CLA-AA-H190</strain>
    </source>
</reference>
<dbReference type="SUPFAM" id="SSF52980">
    <property type="entry name" value="Restriction endonuclease-like"/>
    <property type="match status" value="1"/>
</dbReference>
<sequence length="76" mass="8532">MIEIVLPSSRKTDCIIKNTAYSRAGVREYWIVDPAKACTTVYDYDKDAAPTIIPFDQPVQCGIFPDLSITVSDYLK</sequence>
<protein>
    <submittedName>
        <fullName evidence="2">Uma2 family endonuclease</fullName>
    </submittedName>
</protein>
<dbReference type="InterPro" id="IPR011335">
    <property type="entry name" value="Restrct_endonuc-II-like"/>
</dbReference>
<evidence type="ECO:0000313" key="2">
    <source>
        <dbReference type="EMBL" id="MEQ2364297.1"/>
    </source>
</evidence>
<gene>
    <name evidence="2" type="ORF">WMO25_04215</name>
</gene>
<evidence type="ECO:0000259" key="1">
    <source>
        <dbReference type="Pfam" id="PF05685"/>
    </source>
</evidence>
<keyword evidence="3" id="KW-1185">Reference proteome</keyword>
<dbReference type="CDD" id="cd06260">
    <property type="entry name" value="DUF820-like"/>
    <property type="match status" value="1"/>
</dbReference>
<keyword evidence="2" id="KW-0255">Endonuclease</keyword>
<name>A0ABV1B2C4_9FIRM</name>